<evidence type="ECO:0000256" key="4">
    <source>
        <dbReference type="PROSITE-ProRule" id="PRU00175"/>
    </source>
</evidence>
<organism evidence="6 7">
    <name type="scientific">Caulochytrium protostelioides</name>
    <dbReference type="NCBI Taxonomy" id="1555241"/>
    <lineage>
        <taxon>Eukaryota</taxon>
        <taxon>Fungi</taxon>
        <taxon>Fungi incertae sedis</taxon>
        <taxon>Chytridiomycota</taxon>
        <taxon>Chytridiomycota incertae sedis</taxon>
        <taxon>Chytridiomycetes</taxon>
        <taxon>Caulochytriales</taxon>
        <taxon>Caulochytriaceae</taxon>
        <taxon>Caulochytrium</taxon>
    </lineage>
</organism>
<dbReference type="InterPro" id="IPR017907">
    <property type="entry name" value="Znf_RING_CS"/>
</dbReference>
<dbReference type="GO" id="GO:0006357">
    <property type="term" value="P:regulation of transcription by RNA polymerase II"/>
    <property type="evidence" value="ECO:0007669"/>
    <property type="project" value="TreeGrafter"/>
</dbReference>
<dbReference type="Proteomes" id="UP000274922">
    <property type="component" value="Unassembled WGS sequence"/>
</dbReference>
<dbReference type="GO" id="GO:0006281">
    <property type="term" value="P:DNA repair"/>
    <property type="evidence" value="ECO:0007669"/>
    <property type="project" value="TreeGrafter"/>
</dbReference>
<dbReference type="Pfam" id="PF17121">
    <property type="entry name" value="zf-C3HC4_5"/>
    <property type="match status" value="1"/>
</dbReference>
<proteinExistence type="predicted"/>
<feature type="domain" description="RING-type" evidence="5">
    <location>
        <begin position="16"/>
        <end position="60"/>
    </location>
</feature>
<reference evidence="7" key="1">
    <citation type="journal article" date="2018" name="Nat. Microbiol.">
        <title>Leveraging single-cell genomics to expand the fungal tree of life.</title>
        <authorList>
            <person name="Ahrendt S.R."/>
            <person name="Quandt C.A."/>
            <person name="Ciobanu D."/>
            <person name="Clum A."/>
            <person name="Salamov A."/>
            <person name="Andreopoulos B."/>
            <person name="Cheng J.F."/>
            <person name="Woyke T."/>
            <person name="Pelin A."/>
            <person name="Henrissat B."/>
            <person name="Reynolds N.K."/>
            <person name="Benny G.L."/>
            <person name="Smith M.E."/>
            <person name="James T.Y."/>
            <person name="Grigoriev I.V."/>
        </authorList>
    </citation>
    <scope>NUCLEOTIDE SEQUENCE [LARGE SCALE GENOMIC DNA]</scope>
    <source>
        <strain evidence="7">ATCC 52028</strain>
    </source>
</reference>
<dbReference type="GO" id="GO:0008270">
    <property type="term" value="F:zinc ion binding"/>
    <property type="evidence" value="ECO:0007669"/>
    <property type="project" value="UniProtKB-KW"/>
</dbReference>
<dbReference type="STRING" id="1555241.A0A4P9XES5"/>
<dbReference type="AlphaFoldDB" id="A0A4P9XES5"/>
<dbReference type="EMBL" id="ML014115">
    <property type="protein sequence ID" value="RKP04022.1"/>
    <property type="molecule type" value="Genomic_DNA"/>
</dbReference>
<dbReference type="OrthoDB" id="5963at2759"/>
<evidence type="ECO:0000256" key="2">
    <source>
        <dbReference type="ARBA" id="ARBA00022771"/>
    </source>
</evidence>
<keyword evidence="7" id="KW-1185">Reference proteome</keyword>
<accession>A0A4P9XES5</accession>
<dbReference type="PANTHER" id="PTHR12683">
    <property type="entry name" value="CDK-ACTIVATING KINASE ASSEMBLY FACTOR MAT1"/>
    <property type="match status" value="1"/>
</dbReference>
<dbReference type="SMART" id="SM00184">
    <property type="entry name" value="RING"/>
    <property type="match status" value="1"/>
</dbReference>
<sequence>MAEAILNDAFGEEVSCPVCKADRFLNPSLKLLVSPCFHRMCEACINRIYTQGPAPCPTCQSDEGKTNILRKSNFVLQTFDNLDVEKEVGLRRHLSAVFNKRLEDFDGDLRAYNDYLEHVEGLLFN</sequence>
<dbReference type="GO" id="GO:0005675">
    <property type="term" value="C:transcription factor TFIIH holo complex"/>
    <property type="evidence" value="ECO:0007669"/>
    <property type="project" value="TreeGrafter"/>
</dbReference>
<feature type="non-terminal residue" evidence="6">
    <location>
        <position position="125"/>
    </location>
</feature>
<evidence type="ECO:0000313" key="7">
    <source>
        <dbReference type="Proteomes" id="UP000274922"/>
    </source>
</evidence>
<keyword evidence="2 4" id="KW-0863">Zinc-finger</keyword>
<gene>
    <name evidence="6" type="ORF">CXG81DRAFT_8796</name>
</gene>
<dbReference type="InterPro" id="IPR013083">
    <property type="entry name" value="Znf_RING/FYVE/PHD"/>
</dbReference>
<name>A0A4P9XES5_9FUNG</name>
<dbReference type="SUPFAM" id="SSF57850">
    <property type="entry name" value="RING/U-box"/>
    <property type="match status" value="1"/>
</dbReference>
<keyword evidence="3" id="KW-0862">Zinc</keyword>
<dbReference type="Pfam" id="PF06391">
    <property type="entry name" value="MAT1"/>
    <property type="match status" value="1"/>
</dbReference>
<evidence type="ECO:0000256" key="3">
    <source>
        <dbReference type="ARBA" id="ARBA00022833"/>
    </source>
</evidence>
<protein>
    <recommendedName>
        <fullName evidence="5">RING-type domain-containing protein</fullName>
    </recommendedName>
</protein>
<dbReference type="InterPro" id="IPR001841">
    <property type="entry name" value="Znf_RING"/>
</dbReference>
<dbReference type="PANTHER" id="PTHR12683:SF13">
    <property type="entry name" value="CDK-ACTIVATING KINASE ASSEMBLY FACTOR MAT1"/>
    <property type="match status" value="1"/>
</dbReference>
<dbReference type="Gene3D" id="3.30.40.10">
    <property type="entry name" value="Zinc/RING finger domain, C3HC4 (zinc finger)"/>
    <property type="match status" value="1"/>
</dbReference>
<evidence type="ECO:0000256" key="1">
    <source>
        <dbReference type="ARBA" id="ARBA00022723"/>
    </source>
</evidence>
<dbReference type="InterPro" id="IPR015877">
    <property type="entry name" value="MAT1_centre"/>
</dbReference>
<keyword evidence="1" id="KW-0479">Metal-binding</keyword>
<evidence type="ECO:0000313" key="6">
    <source>
        <dbReference type="EMBL" id="RKP04022.1"/>
    </source>
</evidence>
<dbReference type="PROSITE" id="PS00518">
    <property type="entry name" value="ZF_RING_1"/>
    <property type="match status" value="1"/>
</dbReference>
<dbReference type="PROSITE" id="PS50089">
    <property type="entry name" value="ZF_RING_2"/>
    <property type="match status" value="1"/>
</dbReference>
<evidence type="ECO:0000259" key="5">
    <source>
        <dbReference type="PROSITE" id="PS50089"/>
    </source>
</evidence>